<keyword evidence="6 7" id="KW-0472">Membrane</keyword>
<accession>A0ABN7S0Y3</accession>
<dbReference type="InterPro" id="IPR050545">
    <property type="entry name" value="Mycobact_MmpL"/>
</dbReference>
<keyword evidence="10" id="KW-1185">Reference proteome</keyword>
<feature type="transmembrane region" description="Helical" evidence="7">
    <location>
        <begin position="279"/>
        <end position="301"/>
    </location>
</feature>
<feature type="transmembrane region" description="Helical" evidence="7">
    <location>
        <begin position="893"/>
        <end position="914"/>
    </location>
</feature>
<feature type="transmembrane region" description="Helical" evidence="7">
    <location>
        <begin position="232"/>
        <end position="251"/>
    </location>
</feature>
<feature type="transmembrane region" description="Helical" evidence="7">
    <location>
        <begin position="867"/>
        <end position="886"/>
    </location>
</feature>
<dbReference type="EMBL" id="CAJRAY010000042">
    <property type="protein sequence ID" value="CAG5085847.1"/>
    <property type="molecule type" value="Genomic_DNA"/>
</dbReference>
<comment type="subcellular location">
    <subcellularLocation>
        <location evidence="1">Cell membrane</location>
        <topology evidence="1">Multi-pass membrane protein</topology>
    </subcellularLocation>
</comment>
<evidence type="ECO:0000313" key="10">
    <source>
        <dbReference type="Proteomes" id="UP000681526"/>
    </source>
</evidence>
<feature type="transmembrane region" description="Helical" evidence="7">
    <location>
        <begin position="307"/>
        <end position="335"/>
    </location>
</feature>
<dbReference type="Gene3D" id="1.10.287.950">
    <property type="entry name" value="Methyl-accepting chemotaxis protein"/>
    <property type="match status" value="2"/>
</dbReference>
<sequence>MRQIVRWRWLVLALWLAAAAGLLMTSPNLAELVREHGQISVPDGYPSVIADEMLDDLGESGNSTVLVFHRESGLSDDDLEAVKAGIEKLQHDGGTYGVVSVTSPFDSEELAAKMISEDGTTVLALLNVEFGDRTAEEQQDVLYGALSDIDVDHYITGGWVIAEDVIQSSEEGVKKTELITIVFILVILIVVFRSVVAPLIPLLTVGLSYLVSQSVVAYLAEYADFPLSNFTQIFMVAVMFGIGTDYCILLISRFKEELAQGGGKVDAILRTYRTAGKTVLFAGLAVLVGFTSIGLSTFSLYRSAVAVAVGVAVMLIALVTIVPFFMAVLGKALFWPLRGSLEHKESRLWGTVGSFALRRPLGALAIIAVLAVPLLVGYKNAVTFNQLDEIGDRYGSVRGFNIISDSFGPGETLPTTVVWRSETPLDTPEGLAAIEQVSRRLLETEGVASVRSATRPTGEPLEQLQVVSQVSELDSGLEQGGDGLSQIGAGLEEASEELAANAPQLEEAVGGAERLAQGTSELKAGLEQLEGGLRQLEQGLRSGEAGAGELASGAAEAQAAAEQLAAAAEELLAGYEEMAGGLDQLKAGYDEIASKHDELAEGLAGLSAGLDGLPQKYPELAADEDFLRLQGTAKQLHEGAARLGASLAQLNEQLGGLGAGLGQANEGLRQAAAGQRELAGGLKQIAAGLKELQSGIAQAAAGQGAILERLPEMKGGAAQLADGQAELADGLAGLIDQLGELTDGLGQSADGIKQVTAGLESAREYLTGLSSSPDPQLAGWYLPEEAIASEEFLQALDIYMSSDRRTVKFEVVLEHHPYSVEAMDTVDRLSAAAPGMAEGTPLEGADVAVGGISSVNNDLRHVTADDYSRTVTLMLIGLVLILVVLFRSLVMPIYLVLSLILTYYMSVAAAEVLFVRMLDMTGLGWAVPFFAFVMLLALGTDYSIFLMDRFREYRDLPAGEAILNAMKNMGSVIVSAAIILGGTFAAMLPSGVMSLLHIATIVLAGLFLYALIMLPLFIPVMVRLFGSFNWWPFMGRRARNDADAGLGA</sequence>
<dbReference type="PANTHER" id="PTHR33406">
    <property type="entry name" value="MEMBRANE PROTEIN MJ1562-RELATED"/>
    <property type="match status" value="1"/>
</dbReference>
<gene>
    <name evidence="9" type="primary">txxe 866</name>
    <name evidence="9" type="ORF">TXXE_09215</name>
</gene>
<comment type="similarity">
    <text evidence="2">Belongs to the resistance-nodulation-cell division (RND) (TC 2.A.6) family. MmpL subfamily.</text>
</comment>
<evidence type="ECO:0000256" key="6">
    <source>
        <dbReference type="ARBA" id="ARBA00023136"/>
    </source>
</evidence>
<feature type="transmembrane region" description="Helical" evidence="7">
    <location>
        <begin position="356"/>
        <end position="378"/>
    </location>
</feature>
<keyword evidence="4 7" id="KW-0812">Transmembrane</keyword>
<evidence type="ECO:0000256" key="1">
    <source>
        <dbReference type="ARBA" id="ARBA00004651"/>
    </source>
</evidence>
<feature type="domain" description="Membrane transport protein MMPL" evidence="8">
    <location>
        <begin position="765"/>
        <end position="1039"/>
    </location>
</feature>
<name>A0ABN7S0Y3_THEXY</name>
<dbReference type="PANTHER" id="PTHR33406:SF6">
    <property type="entry name" value="MEMBRANE PROTEIN YDGH-RELATED"/>
    <property type="match status" value="1"/>
</dbReference>
<dbReference type="SUPFAM" id="SSF58104">
    <property type="entry name" value="Methyl-accepting chemotaxis protein (MCP) signaling domain"/>
    <property type="match status" value="1"/>
</dbReference>
<feature type="domain" description="Membrane transport protein MMPL" evidence="8">
    <location>
        <begin position="57"/>
        <end position="361"/>
    </location>
</feature>
<protein>
    <submittedName>
        <fullName evidence="9">MmpL domain protein</fullName>
    </submittedName>
</protein>
<evidence type="ECO:0000313" key="9">
    <source>
        <dbReference type="EMBL" id="CAG5085847.1"/>
    </source>
</evidence>
<evidence type="ECO:0000256" key="7">
    <source>
        <dbReference type="SAM" id="Phobius"/>
    </source>
</evidence>
<organism evidence="9 10">
    <name type="scientific">Thermobacillus xylanilyticus</name>
    <dbReference type="NCBI Taxonomy" id="76633"/>
    <lineage>
        <taxon>Bacteria</taxon>
        <taxon>Bacillati</taxon>
        <taxon>Bacillota</taxon>
        <taxon>Bacilli</taxon>
        <taxon>Bacillales</taxon>
        <taxon>Paenibacillaceae</taxon>
        <taxon>Thermobacillus</taxon>
    </lineage>
</organism>
<evidence type="ECO:0000256" key="2">
    <source>
        <dbReference type="ARBA" id="ARBA00010157"/>
    </source>
</evidence>
<evidence type="ECO:0000259" key="8">
    <source>
        <dbReference type="Pfam" id="PF03176"/>
    </source>
</evidence>
<feature type="transmembrane region" description="Helical" evidence="7">
    <location>
        <begin position="178"/>
        <end position="195"/>
    </location>
</feature>
<keyword evidence="3" id="KW-1003">Cell membrane</keyword>
<feature type="transmembrane region" description="Helical" evidence="7">
    <location>
        <begin position="968"/>
        <end position="988"/>
    </location>
</feature>
<keyword evidence="5 7" id="KW-1133">Transmembrane helix</keyword>
<dbReference type="Proteomes" id="UP000681526">
    <property type="component" value="Unassembled WGS sequence"/>
</dbReference>
<evidence type="ECO:0000256" key="5">
    <source>
        <dbReference type="ARBA" id="ARBA00022989"/>
    </source>
</evidence>
<feature type="transmembrane region" description="Helical" evidence="7">
    <location>
        <begin position="926"/>
        <end position="947"/>
    </location>
</feature>
<dbReference type="SUPFAM" id="SSF82866">
    <property type="entry name" value="Multidrug efflux transporter AcrB transmembrane domain"/>
    <property type="match status" value="2"/>
</dbReference>
<evidence type="ECO:0000256" key="3">
    <source>
        <dbReference type="ARBA" id="ARBA00022475"/>
    </source>
</evidence>
<reference evidence="9 10" key="1">
    <citation type="submission" date="2021-04" db="EMBL/GenBank/DDBJ databases">
        <authorList>
            <person name="Rakotoarivonina H."/>
        </authorList>
    </citation>
    <scope>NUCLEOTIDE SEQUENCE [LARGE SCALE GENOMIC DNA]</scope>
    <source>
        <strain evidence="9 10">XE</strain>
    </source>
</reference>
<dbReference type="RefSeq" id="WP_213484375.1">
    <property type="nucleotide sequence ID" value="NZ_CAJRAY010000042.1"/>
</dbReference>
<dbReference type="InterPro" id="IPR004869">
    <property type="entry name" value="MMPL_dom"/>
</dbReference>
<proteinExistence type="inferred from homology"/>
<feature type="transmembrane region" description="Helical" evidence="7">
    <location>
        <begin position="994"/>
        <end position="1018"/>
    </location>
</feature>
<dbReference type="Gene3D" id="1.20.1640.10">
    <property type="entry name" value="Multidrug efflux transporter AcrB transmembrane domain"/>
    <property type="match status" value="2"/>
</dbReference>
<evidence type="ECO:0000256" key="4">
    <source>
        <dbReference type="ARBA" id="ARBA00022692"/>
    </source>
</evidence>
<dbReference type="Pfam" id="PF03176">
    <property type="entry name" value="MMPL"/>
    <property type="match status" value="2"/>
</dbReference>
<comment type="caution">
    <text evidence="9">The sequence shown here is derived from an EMBL/GenBank/DDBJ whole genome shotgun (WGS) entry which is preliminary data.</text>
</comment>